<dbReference type="Proteomes" id="UP000569329">
    <property type="component" value="Unassembled WGS sequence"/>
</dbReference>
<evidence type="ECO:0000256" key="2">
    <source>
        <dbReference type="SAM" id="Phobius"/>
    </source>
</evidence>
<keyword evidence="2" id="KW-0472">Membrane</keyword>
<feature type="compositionally biased region" description="Polar residues" evidence="1">
    <location>
        <begin position="77"/>
        <end position="98"/>
    </location>
</feature>
<keyword evidence="2" id="KW-1133">Transmembrane helix</keyword>
<keyword evidence="2" id="KW-0812">Transmembrane</keyword>
<proteinExistence type="predicted"/>
<evidence type="ECO:0000313" key="4">
    <source>
        <dbReference type="Proteomes" id="UP000569329"/>
    </source>
</evidence>
<name>A0A839E6I4_9PSEU</name>
<dbReference type="EMBL" id="JACGWZ010000008">
    <property type="protein sequence ID" value="MBA8827495.1"/>
    <property type="molecule type" value="Genomic_DNA"/>
</dbReference>
<gene>
    <name evidence="3" type="ORF">FHX42_004891</name>
</gene>
<comment type="caution">
    <text evidence="3">The sequence shown here is derived from an EMBL/GenBank/DDBJ whole genome shotgun (WGS) entry which is preliminary data.</text>
</comment>
<reference evidence="3 4" key="1">
    <citation type="submission" date="2020-07" db="EMBL/GenBank/DDBJ databases">
        <title>Sequencing the genomes of 1000 actinobacteria strains.</title>
        <authorList>
            <person name="Klenk H.-P."/>
        </authorList>
    </citation>
    <scope>NUCLEOTIDE SEQUENCE [LARGE SCALE GENOMIC DNA]</scope>
    <source>
        <strain evidence="3 4">DSM 45975</strain>
    </source>
</reference>
<sequence>MVAASPIGRSNACSSMTAHELGVWLTLGVLLAAPFLLLVPVRGGNGHHAHAGPGTLTVAQLHHAIRGTPTILGEIVTPTTTPSPGHQTPSGLSRNGPNRTPPRWNATSTAC</sequence>
<protein>
    <submittedName>
        <fullName evidence="3">Uncharacterized protein</fullName>
    </submittedName>
</protein>
<feature type="transmembrane region" description="Helical" evidence="2">
    <location>
        <begin position="21"/>
        <end position="39"/>
    </location>
</feature>
<dbReference type="AlphaFoldDB" id="A0A839E6I4"/>
<feature type="region of interest" description="Disordered" evidence="1">
    <location>
        <begin position="74"/>
        <end position="111"/>
    </location>
</feature>
<keyword evidence="4" id="KW-1185">Reference proteome</keyword>
<organism evidence="3 4">
    <name type="scientific">Halosaccharopolyspora lacisalsi</name>
    <dbReference type="NCBI Taxonomy" id="1000566"/>
    <lineage>
        <taxon>Bacteria</taxon>
        <taxon>Bacillati</taxon>
        <taxon>Actinomycetota</taxon>
        <taxon>Actinomycetes</taxon>
        <taxon>Pseudonocardiales</taxon>
        <taxon>Pseudonocardiaceae</taxon>
        <taxon>Halosaccharopolyspora</taxon>
    </lineage>
</organism>
<evidence type="ECO:0000256" key="1">
    <source>
        <dbReference type="SAM" id="MobiDB-lite"/>
    </source>
</evidence>
<dbReference type="RefSeq" id="WP_182546665.1">
    <property type="nucleotide sequence ID" value="NZ_JACGWZ010000008.1"/>
</dbReference>
<accession>A0A839E6I4</accession>
<evidence type="ECO:0000313" key="3">
    <source>
        <dbReference type="EMBL" id="MBA8827495.1"/>
    </source>
</evidence>